<keyword evidence="2" id="KW-0680">Restriction system</keyword>
<organism evidence="5 6">
    <name type="scientific">Citrobacter portucalensis</name>
    <dbReference type="NCBI Taxonomy" id="1639133"/>
    <lineage>
        <taxon>Bacteria</taxon>
        <taxon>Pseudomonadati</taxon>
        <taxon>Pseudomonadota</taxon>
        <taxon>Gammaproteobacteria</taxon>
        <taxon>Enterobacterales</taxon>
        <taxon>Enterobacteriaceae</taxon>
        <taxon>Citrobacter</taxon>
        <taxon>Citrobacter freundii complex</taxon>
    </lineage>
</organism>
<dbReference type="GO" id="GO:0003677">
    <property type="term" value="F:DNA binding"/>
    <property type="evidence" value="ECO:0007669"/>
    <property type="project" value="UniProtKB-KW"/>
</dbReference>
<dbReference type="InterPro" id="IPR044946">
    <property type="entry name" value="Restrct_endonuc_typeI_TRD_sf"/>
</dbReference>
<protein>
    <submittedName>
        <fullName evidence="5">Restriction endonuclease subunit S</fullName>
    </submittedName>
</protein>
<gene>
    <name evidence="5" type="ORF">NLN86_08525</name>
</gene>
<evidence type="ECO:0000313" key="5">
    <source>
        <dbReference type="EMBL" id="MCX9001698.1"/>
    </source>
</evidence>
<dbReference type="SUPFAM" id="SSF116734">
    <property type="entry name" value="DNA methylase specificity domain"/>
    <property type="match status" value="2"/>
</dbReference>
<dbReference type="Gene3D" id="3.90.220.20">
    <property type="entry name" value="DNA methylase specificity domains"/>
    <property type="match status" value="2"/>
</dbReference>
<reference evidence="5" key="1">
    <citation type="submission" date="2022-07" db="EMBL/GenBank/DDBJ databases">
        <title>Genome Sequence of Citrobacter portucalensis from Edible Snails.</title>
        <authorList>
            <person name="Okafor A.C."/>
            <person name="Ogbo F.C."/>
            <person name="Ruppitsch W."/>
            <person name="Allerberger F."/>
        </authorList>
    </citation>
    <scope>NUCLEOTIDE SEQUENCE</scope>
    <source>
        <strain evidence="5">Igbk 7</strain>
    </source>
</reference>
<dbReference type="PANTHER" id="PTHR30408">
    <property type="entry name" value="TYPE-1 RESTRICTION ENZYME ECOKI SPECIFICITY PROTEIN"/>
    <property type="match status" value="1"/>
</dbReference>
<name>A0AAW5W0U0_9ENTR</name>
<evidence type="ECO:0000313" key="6">
    <source>
        <dbReference type="Proteomes" id="UP001207430"/>
    </source>
</evidence>
<keyword evidence="5" id="KW-0255">Endonuclease</keyword>
<dbReference type="Proteomes" id="UP001207430">
    <property type="component" value="Unassembled WGS sequence"/>
</dbReference>
<dbReference type="AlphaFoldDB" id="A0AAW5W0U0"/>
<dbReference type="PANTHER" id="PTHR30408:SF12">
    <property type="entry name" value="TYPE I RESTRICTION ENZYME MJAVIII SPECIFICITY SUBUNIT"/>
    <property type="match status" value="1"/>
</dbReference>
<dbReference type="Pfam" id="PF01420">
    <property type="entry name" value="Methylase_S"/>
    <property type="match status" value="2"/>
</dbReference>
<evidence type="ECO:0000259" key="4">
    <source>
        <dbReference type="Pfam" id="PF01420"/>
    </source>
</evidence>
<sequence>MEQGLPSLPNGWHKKQLGDVVKLSQGTQVPVGDQYLEQEDGLIRFLRISDFVRSDEPPRYILNPGSQYLVEADDICMIRYGDAGRAVTGLAGALANNLFKISPIESLLKRFLFLQLCSPRCVDYLRAANNSSTMPAISFKAVNAMEVSVAPLDEQKRIVEKLNALLTRIDTAIEHLQESVTLADALSKNGLSEIFESLKDRYEVVPLSSVVKINSGIALPKLFKNGFSDGDIPFFKVAQMNNHHETMVAPEITFNETVAKEHKIKIFPKGSTLIPKRGGAILTNKKRMLLEDASYDSNIMGLKADESKISDEYLFAFMRIIDLANFVDASTIPQVNNKHIDQMQIPLASIEEQADVVSRVNLLVKKVETMNSEIQRQLDDLQALKSSILDSAFKGEL</sequence>
<dbReference type="GO" id="GO:0009307">
    <property type="term" value="P:DNA restriction-modification system"/>
    <property type="evidence" value="ECO:0007669"/>
    <property type="project" value="UniProtKB-KW"/>
</dbReference>
<evidence type="ECO:0000256" key="3">
    <source>
        <dbReference type="ARBA" id="ARBA00023125"/>
    </source>
</evidence>
<keyword evidence="5" id="KW-0540">Nuclease</keyword>
<comment type="similarity">
    <text evidence="1">Belongs to the type-I restriction system S methylase family.</text>
</comment>
<dbReference type="RefSeq" id="WP_267448605.1">
    <property type="nucleotide sequence ID" value="NZ_JANDBG010000006.1"/>
</dbReference>
<keyword evidence="3" id="KW-0238">DNA-binding</keyword>
<keyword evidence="5" id="KW-0378">Hydrolase</keyword>
<feature type="domain" description="Type I restriction modification DNA specificity" evidence="4">
    <location>
        <begin position="9"/>
        <end position="170"/>
    </location>
</feature>
<accession>A0AAW5W0U0</accession>
<dbReference type="EMBL" id="JANDBG010000006">
    <property type="protein sequence ID" value="MCX9001698.1"/>
    <property type="molecule type" value="Genomic_DNA"/>
</dbReference>
<dbReference type="InterPro" id="IPR000055">
    <property type="entry name" value="Restrct_endonuc_typeI_TRD"/>
</dbReference>
<evidence type="ECO:0000256" key="2">
    <source>
        <dbReference type="ARBA" id="ARBA00022747"/>
    </source>
</evidence>
<evidence type="ECO:0000256" key="1">
    <source>
        <dbReference type="ARBA" id="ARBA00010923"/>
    </source>
</evidence>
<dbReference type="InterPro" id="IPR052021">
    <property type="entry name" value="Type-I_RS_S_subunit"/>
</dbReference>
<dbReference type="CDD" id="cd17263">
    <property type="entry name" value="RMtype1_S_AbaB8300I-TRD1-CR1_like"/>
    <property type="match status" value="1"/>
</dbReference>
<dbReference type="GO" id="GO:0004519">
    <property type="term" value="F:endonuclease activity"/>
    <property type="evidence" value="ECO:0007669"/>
    <property type="project" value="UniProtKB-KW"/>
</dbReference>
<feature type="domain" description="Type I restriction modification DNA specificity" evidence="4">
    <location>
        <begin position="201"/>
        <end position="375"/>
    </location>
</feature>
<comment type="caution">
    <text evidence="5">The sequence shown here is derived from an EMBL/GenBank/DDBJ whole genome shotgun (WGS) entry which is preliminary data.</text>
</comment>
<proteinExistence type="inferred from homology"/>